<dbReference type="Pfam" id="PF12796">
    <property type="entry name" value="Ank_2"/>
    <property type="match status" value="4"/>
</dbReference>
<dbReference type="SUPFAM" id="SSF48403">
    <property type="entry name" value="Ankyrin repeat"/>
    <property type="match status" value="1"/>
</dbReference>
<organism evidence="4 5">
    <name type="scientific">Giardia muris</name>
    <dbReference type="NCBI Taxonomy" id="5742"/>
    <lineage>
        <taxon>Eukaryota</taxon>
        <taxon>Metamonada</taxon>
        <taxon>Diplomonadida</taxon>
        <taxon>Hexamitidae</taxon>
        <taxon>Giardiinae</taxon>
        <taxon>Giardia</taxon>
    </lineage>
</organism>
<comment type="caution">
    <text evidence="4">The sequence shown here is derived from an EMBL/GenBank/DDBJ whole genome shotgun (WGS) entry which is preliminary data.</text>
</comment>
<dbReference type="PROSITE" id="PS50088">
    <property type="entry name" value="ANK_REPEAT"/>
    <property type="match status" value="2"/>
</dbReference>
<evidence type="ECO:0000313" key="5">
    <source>
        <dbReference type="Proteomes" id="UP000315496"/>
    </source>
</evidence>
<feature type="compositionally biased region" description="Basic residues" evidence="2">
    <location>
        <begin position="379"/>
        <end position="396"/>
    </location>
</feature>
<dbReference type="EMBL" id="VDLU01000002">
    <property type="protein sequence ID" value="TNJ28149.1"/>
    <property type="molecule type" value="Genomic_DNA"/>
</dbReference>
<dbReference type="Proteomes" id="UP000315496">
    <property type="component" value="Chromosome 2"/>
</dbReference>
<evidence type="ECO:0000259" key="3">
    <source>
        <dbReference type="PROSITE" id="PS50011"/>
    </source>
</evidence>
<dbReference type="Pfam" id="PF00023">
    <property type="entry name" value="Ank"/>
    <property type="match status" value="1"/>
</dbReference>
<keyword evidence="1" id="KW-0040">ANK repeat</keyword>
<dbReference type="InterPro" id="IPR002110">
    <property type="entry name" value="Ankyrin_rpt"/>
</dbReference>
<keyword evidence="5" id="KW-1185">Reference proteome</keyword>
<protein>
    <submittedName>
        <fullName evidence="4">Kinase, NEK</fullName>
    </submittedName>
</protein>
<evidence type="ECO:0000256" key="1">
    <source>
        <dbReference type="PROSITE-ProRule" id="PRU00023"/>
    </source>
</evidence>
<dbReference type="PROSITE" id="PS50297">
    <property type="entry name" value="ANK_REP_REGION"/>
    <property type="match status" value="2"/>
</dbReference>
<name>A0A4Z1T6I7_GIAMU</name>
<dbReference type="AlphaFoldDB" id="A0A4Z1T6I7"/>
<dbReference type="Pfam" id="PF00069">
    <property type="entry name" value="Pkinase"/>
    <property type="match status" value="1"/>
</dbReference>
<dbReference type="PANTHER" id="PTHR24120">
    <property type="entry name" value="GH07239P"/>
    <property type="match status" value="1"/>
</dbReference>
<proteinExistence type="predicted"/>
<dbReference type="SMART" id="SM00248">
    <property type="entry name" value="ANK"/>
    <property type="match status" value="10"/>
</dbReference>
<keyword evidence="4" id="KW-0418">Kinase</keyword>
<dbReference type="Gene3D" id="1.25.40.20">
    <property type="entry name" value="Ankyrin repeat-containing domain"/>
    <property type="match status" value="3"/>
</dbReference>
<dbReference type="GO" id="GO:0004672">
    <property type="term" value="F:protein kinase activity"/>
    <property type="evidence" value="ECO:0007669"/>
    <property type="project" value="InterPro"/>
</dbReference>
<dbReference type="InterPro" id="IPR036770">
    <property type="entry name" value="Ankyrin_rpt-contain_sf"/>
</dbReference>
<feature type="region of interest" description="Disordered" evidence="2">
    <location>
        <begin position="353"/>
        <end position="428"/>
    </location>
</feature>
<reference evidence="4 5" key="1">
    <citation type="submission" date="2019-05" db="EMBL/GenBank/DDBJ databases">
        <title>The compact genome of Giardia muris reveals important steps in the evolution of intestinal protozoan parasites.</title>
        <authorList>
            <person name="Xu F."/>
            <person name="Jimenez-Gonzalez A."/>
            <person name="Einarsson E."/>
            <person name="Astvaldsson A."/>
            <person name="Peirasmaki D."/>
            <person name="Eckmann L."/>
            <person name="Andersson J.O."/>
            <person name="Svard S.G."/>
            <person name="Jerlstrom-Hultqvist J."/>
        </authorList>
    </citation>
    <scope>NUCLEOTIDE SEQUENCE [LARGE SCALE GENOMIC DNA]</scope>
    <source>
        <strain evidence="4 5">Roberts-Thomson</strain>
    </source>
</reference>
<dbReference type="SMART" id="SM00220">
    <property type="entry name" value="S_TKc"/>
    <property type="match status" value="1"/>
</dbReference>
<keyword evidence="4" id="KW-0808">Transferase</keyword>
<gene>
    <name evidence="4" type="ORF">GMRT_15225</name>
</gene>
<feature type="repeat" description="ANK" evidence="1">
    <location>
        <begin position="911"/>
        <end position="943"/>
    </location>
</feature>
<dbReference type="VEuPathDB" id="GiardiaDB:GMRT_15225"/>
<dbReference type="PROSITE" id="PS50011">
    <property type="entry name" value="PROTEIN_KINASE_DOM"/>
    <property type="match status" value="1"/>
</dbReference>
<dbReference type="PANTHER" id="PTHR24120:SF4">
    <property type="entry name" value="GH07239P"/>
    <property type="match status" value="1"/>
</dbReference>
<accession>A0A4Z1T6I7</accession>
<feature type="domain" description="Protein kinase" evidence="3">
    <location>
        <begin position="8"/>
        <end position="290"/>
    </location>
</feature>
<dbReference type="GO" id="GO:0005524">
    <property type="term" value="F:ATP binding"/>
    <property type="evidence" value="ECO:0007669"/>
    <property type="project" value="InterPro"/>
</dbReference>
<feature type="repeat" description="ANK" evidence="1">
    <location>
        <begin position="818"/>
        <end position="850"/>
    </location>
</feature>
<dbReference type="InterPro" id="IPR011009">
    <property type="entry name" value="Kinase-like_dom_sf"/>
</dbReference>
<dbReference type="InterPro" id="IPR000719">
    <property type="entry name" value="Prot_kinase_dom"/>
</dbReference>
<dbReference type="OrthoDB" id="539213at2759"/>
<dbReference type="SUPFAM" id="SSF56112">
    <property type="entry name" value="Protein kinase-like (PK-like)"/>
    <property type="match status" value="1"/>
</dbReference>
<evidence type="ECO:0000256" key="2">
    <source>
        <dbReference type="SAM" id="MobiDB-lite"/>
    </source>
</evidence>
<sequence>MDHVGIKYQISEVVSNDVYLKVSQGRRRADGALVTFREVDYHNLLGASMSLDFSELESHSRANHYAICRIEEMHNDRAKSRLLVVTELWDNQTVADLLAAHRRTGTPVPEDLVWRIVAHANEGLAYYHSVFKSNAPDVHRLLHRHLSPVTISIRTNGAVKILHPDLPYLLGIRAHSNISADERKYVAPEVLKGGEYTDRSDVYSLGCIIYALCTLRDFSDAYGTDLALASNRANLGYSRPETTSTKPFFDKYSSFLPNYSSDLSELVLNMLSLEVSRRYTSNDIRSLPRVQFVLEQDLGAAIYKYATTVANPDVTREIFPATKTMTMTNPGYGQTELGDSQSLDRLATPASRLSSIYDVPQPDQYGTAYLQESSPRSMSRTKKQRTRSPTRSKSMRSTRTPKSSSPRRSRSRVRGEMGGSFEDPGNAYLRSGTLGDPLGTQTLTMDKYPRAKTSQKYFYGGDDVSRLKTPADSVYDDGGRGPISSSNMPSYLGDNYDFVPTDRRPTQMRKPDAIDPQMIYGGNGTYGQAYIQDLGQRGYDGYGTKPGEIAAYRQASLSNTRPAPYTPTVNLYSTAQGDVLDRSTYSMGRSSDHSLMKSTRETKPDFVIQPHVDELVRGLVLKHMPDAISSDPIVEELYRTVPGEVFTDGISRYNPSDPKDMYELRDELERRLLPHLRHARSSARPSRPVHEYGVEDAHIKQSYPTGTGTFNIDVRQPIDNQPLPTIPSITRSFRGGIDSSYDSTMSKSRRETHVPYDLSPLMRAAGDGNEYDVKHHLKRYGGQVTSSGNTALMIAASKNCPSVIPHLLPLEARMVDNHGLTALNYAAHYGHIDCIKLLMRDEAGIQSPQGQTALMAAVDGQHVGAVRLLCSVEGGLVDLAGETALMHAVKNNNEALVRELLDCESGIKNNQGDTALMLAAKKGNFNICRILLSREAGLQSKYGTTALMTAAESNNIDLCELLVGREVNLKDDSEETALMKAAKAGAVDAVRYLVSFEGGMRGRDGITALMLAVRAGRTKCAEILLPREKTMVTRDGTSALMFAVETTFLDAVQLLLPVEARMHRANGDTALAIAIRAKRIENAHLLIPLEGGIRCNGRLPLQIAEEAGAYTLLEDLRRVK</sequence>
<evidence type="ECO:0000313" key="4">
    <source>
        <dbReference type="EMBL" id="TNJ28149.1"/>
    </source>
</evidence>
<dbReference type="Gene3D" id="1.10.510.10">
    <property type="entry name" value="Transferase(Phosphotransferase) domain 1"/>
    <property type="match status" value="1"/>
</dbReference>
<feature type="region of interest" description="Disordered" evidence="2">
    <location>
        <begin position="473"/>
        <end position="494"/>
    </location>
</feature>